<comment type="similarity">
    <text evidence="2 7">Belongs to the enoyl-CoA hydratase/isomerase family.</text>
</comment>
<organism evidence="8 9">
    <name type="scientific">Sulfobacillus benefaciens</name>
    <dbReference type="NCBI Taxonomy" id="453960"/>
    <lineage>
        <taxon>Bacteria</taxon>
        <taxon>Bacillati</taxon>
        <taxon>Bacillota</taxon>
        <taxon>Clostridia</taxon>
        <taxon>Eubacteriales</taxon>
        <taxon>Clostridiales Family XVII. Incertae Sedis</taxon>
        <taxon>Sulfobacillus</taxon>
    </lineage>
</organism>
<name>A0A2T2X3X6_9FIRM</name>
<comment type="pathway">
    <text evidence="1">Lipid metabolism; butanoate metabolism.</text>
</comment>
<evidence type="ECO:0000256" key="7">
    <source>
        <dbReference type="RuleBase" id="RU003707"/>
    </source>
</evidence>
<dbReference type="InterPro" id="IPR001753">
    <property type="entry name" value="Enoyl-CoA_hydra/iso"/>
</dbReference>
<dbReference type="Proteomes" id="UP000242699">
    <property type="component" value="Unassembled WGS sequence"/>
</dbReference>
<evidence type="ECO:0000256" key="4">
    <source>
        <dbReference type="ARBA" id="ARBA00023239"/>
    </source>
</evidence>
<proteinExistence type="inferred from homology"/>
<evidence type="ECO:0000256" key="1">
    <source>
        <dbReference type="ARBA" id="ARBA00005086"/>
    </source>
</evidence>
<dbReference type="Pfam" id="PF00378">
    <property type="entry name" value="ECH_1"/>
    <property type="match status" value="1"/>
</dbReference>
<evidence type="ECO:0000256" key="5">
    <source>
        <dbReference type="ARBA" id="ARBA00050624"/>
    </source>
</evidence>
<dbReference type="Gene3D" id="3.90.226.10">
    <property type="entry name" value="2-enoyl-CoA Hydratase, Chain A, domain 1"/>
    <property type="match status" value="1"/>
</dbReference>
<protein>
    <recommendedName>
        <fullName evidence="6">short-chain-enoyl-CoA hydratase</fullName>
        <ecNumber evidence="6">4.2.1.150</ecNumber>
    </recommendedName>
</protein>
<dbReference type="InterPro" id="IPR029045">
    <property type="entry name" value="ClpP/crotonase-like_dom_sf"/>
</dbReference>
<reference evidence="8 9" key="1">
    <citation type="journal article" date="2014" name="BMC Genomics">
        <title>Comparison of environmental and isolate Sulfobacillus genomes reveals diverse carbon, sulfur, nitrogen, and hydrogen metabolisms.</title>
        <authorList>
            <person name="Justice N.B."/>
            <person name="Norman A."/>
            <person name="Brown C.T."/>
            <person name="Singh A."/>
            <person name="Thomas B.C."/>
            <person name="Banfield J.F."/>
        </authorList>
    </citation>
    <scope>NUCLEOTIDE SEQUENCE [LARGE SCALE GENOMIC DNA]</scope>
    <source>
        <strain evidence="8">AMDSBA1</strain>
    </source>
</reference>
<dbReference type="GO" id="GO:0006635">
    <property type="term" value="P:fatty acid beta-oxidation"/>
    <property type="evidence" value="ECO:0007669"/>
    <property type="project" value="TreeGrafter"/>
</dbReference>
<dbReference type="EC" id="4.2.1.150" evidence="6"/>
<dbReference type="SUPFAM" id="SSF52096">
    <property type="entry name" value="ClpP/crotonase"/>
    <property type="match status" value="1"/>
</dbReference>
<dbReference type="PANTHER" id="PTHR11941">
    <property type="entry name" value="ENOYL-COA HYDRATASE-RELATED"/>
    <property type="match status" value="1"/>
</dbReference>
<comment type="caution">
    <text evidence="8">The sequence shown here is derived from an EMBL/GenBank/DDBJ whole genome shotgun (WGS) entry which is preliminary data.</text>
</comment>
<evidence type="ECO:0000256" key="2">
    <source>
        <dbReference type="ARBA" id="ARBA00005254"/>
    </source>
</evidence>
<dbReference type="EMBL" id="PXYT01000017">
    <property type="protein sequence ID" value="PSR29148.1"/>
    <property type="molecule type" value="Genomic_DNA"/>
</dbReference>
<accession>A0A2T2X3X6</accession>
<evidence type="ECO:0000313" key="8">
    <source>
        <dbReference type="EMBL" id="PSR29148.1"/>
    </source>
</evidence>
<dbReference type="InterPro" id="IPR014748">
    <property type="entry name" value="Enoyl-CoA_hydra_C"/>
</dbReference>
<sequence length="260" mass="28337">MEELLQRENLDTVVRIRINRESALNALTPEMLKDLRTMLGEIEDDPHVRVVILAGQKKAFSVGADIKGRVAEYDTGTLKDPLGDIIRDLFGFIENLSKPVIAALAGYVLGGGLELALAADVRMADTTAKLGFPEANVGSLPGAGGTQRLPRIVGPSRAMALMFTAERIDAGQALAWGLVDRVVEEGILDEESVFWAQVMAKKAPLSLAYIKQLVHLASSTDIKTGMAFETSCHTILRKSKDREEGMRAFVEKRPPHFIGQ</sequence>
<keyword evidence="4" id="KW-0456">Lyase</keyword>
<dbReference type="PROSITE" id="PS00166">
    <property type="entry name" value="ENOYL_COA_HYDRATASE"/>
    <property type="match status" value="1"/>
</dbReference>
<dbReference type="InterPro" id="IPR018376">
    <property type="entry name" value="Enoyl-CoA_hyd/isom_CS"/>
</dbReference>
<dbReference type="PANTHER" id="PTHR11941:SF54">
    <property type="entry name" value="ENOYL-COA HYDRATASE, MITOCHONDRIAL"/>
    <property type="match status" value="1"/>
</dbReference>
<evidence type="ECO:0000313" key="9">
    <source>
        <dbReference type="Proteomes" id="UP000242699"/>
    </source>
</evidence>
<dbReference type="FunFam" id="1.10.12.10:FF:000001">
    <property type="entry name" value="Probable enoyl-CoA hydratase, mitochondrial"/>
    <property type="match status" value="1"/>
</dbReference>
<dbReference type="Gene3D" id="1.10.12.10">
    <property type="entry name" value="Lyase 2-enoyl-coa Hydratase, Chain A, domain 2"/>
    <property type="match status" value="1"/>
</dbReference>
<gene>
    <name evidence="8" type="ORF">C7B43_09070</name>
</gene>
<dbReference type="AlphaFoldDB" id="A0A2T2X3X6"/>
<evidence type="ECO:0000256" key="3">
    <source>
        <dbReference type="ARBA" id="ARBA00011881"/>
    </source>
</evidence>
<comment type="subunit">
    <text evidence="3">Homotetramer.</text>
</comment>
<comment type="catalytic activity">
    <reaction evidence="5">
        <text>a short-chain (3S)-3-hydroxyacyl-CoA = a short-chain (2E)-enoyl-CoA + H2O</text>
        <dbReference type="Rhea" id="RHEA:52664"/>
        <dbReference type="ChEBI" id="CHEBI:15377"/>
        <dbReference type="ChEBI" id="CHEBI:87488"/>
        <dbReference type="ChEBI" id="CHEBI:136760"/>
        <dbReference type="EC" id="4.2.1.150"/>
    </reaction>
</comment>
<evidence type="ECO:0000256" key="6">
    <source>
        <dbReference type="ARBA" id="ARBA00067035"/>
    </source>
</evidence>
<dbReference type="GO" id="GO:0018812">
    <property type="term" value="F:3-hydroxyacyl-CoA dehydratase activity"/>
    <property type="evidence" value="ECO:0007669"/>
    <property type="project" value="UniProtKB-EC"/>
</dbReference>
<dbReference type="CDD" id="cd06558">
    <property type="entry name" value="crotonase-like"/>
    <property type="match status" value="1"/>
</dbReference>
<dbReference type="FunFam" id="3.90.226.10:FF:000009">
    <property type="entry name" value="Carnitinyl-CoA dehydratase"/>
    <property type="match status" value="1"/>
</dbReference>